<dbReference type="Pfam" id="PF07534">
    <property type="entry name" value="TLD"/>
    <property type="match status" value="1"/>
</dbReference>
<sequence length="491" mass="55666">MGNSQSQEPDGKQSKSASSESDTDPSPTRRKSSILEILSGGGTKHNTSSCLLKLFQKLELTADESHRHPGELSKTTFENAFHGPLSKFGKLLFKQMTCNNGSRDRERITKEQFTKAGKVLLKMFDEKEQHKYYFKLFSEGKEYLTKDDTLQMVNVSYALTLSASNIAYIKNATDNKIFSGFVESMFGMKEKLSYEDFTTWTSKHSPHLFCGVHNWVYTILTGSKMPSEQETAPVPQLEKFVEGKHCMSIGMVWVLSTVIPQCYTHSDGDEKPSDSTQGAKNPLLNSFNILMKLARLTRCQSWTLLYDSREHGLSKNRFSHHVLAYHGPTITLVSFEGGNIYCVAEDRGWREGNQRFGDKDTMLLQICPVFRVIQEGGPMVMWNDHSRDIKKGIHIGKPSSNLVLYIPSDFDTVDHYGVNCVLNDIEVWGCGSQQTAERQVKQKEWEVKQAEKHATRKLRLDTGNWDENPDKQILAWGGVNVEHQYSRDGGF</sequence>
<dbReference type="PROSITE" id="PS51886">
    <property type="entry name" value="TLDC"/>
    <property type="match status" value="1"/>
</dbReference>
<evidence type="ECO:0000259" key="2">
    <source>
        <dbReference type="PROSITE" id="PS51886"/>
    </source>
</evidence>
<feature type="compositionally biased region" description="Polar residues" evidence="1">
    <location>
        <begin position="1"/>
        <end position="26"/>
    </location>
</feature>
<dbReference type="SMART" id="SM00584">
    <property type="entry name" value="TLDc"/>
    <property type="match status" value="1"/>
</dbReference>
<dbReference type="EMBL" id="VSWD01000013">
    <property type="protein sequence ID" value="KAK3084924.1"/>
    <property type="molecule type" value="Genomic_DNA"/>
</dbReference>
<feature type="region of interest" description="Disordered" evidence="1">
    <location>
        <begin position="1"/>
        <end position="31"/>
    </location>
</feature>
<organism evidence="3 4">
    <name type="scientific">Pinctada imbricata</name>
    <name type="common">Atlantic pearl-oyster</name>
    <name type="synonym">Pinctada martensii</name>
    <dbReference type="NCBI Taxonomy" id="66713"/>
    <lineage>
        <taxon>Eukaryota</taxon>
        <taxon>Metazoa</taxon>
        <taxon>Spiralia</taxon>
        <taxon>Lophotrochozoa</taxon>
        <taxon>Mollusca</taxon>
        <taxon>Bivalvia</taxon>
        <taxon>Autobranchia</taxon>
        <taxon>Pteriomorphia</taxon>
        <taxon>Pterioida</taxon>
        <taxon>Pterioidea</taxon>
        <taxon>Pteriidae</taxon>
        <taxon>Pinctada</taxon>
    </lineage>
</organism>
<dbReference type="AlphaFoldDB" id="A0AA89BRN4"/>
<evidence type="ECO:0000256" key="1">
    <source>
        <dbReference type="SAM" id="MobiDB-lite"/>
    </source>
</evidence>
<accession>A0AA89BRN4</accession>
<dbReference type="PANTHER" id="PTHR23354:SF108">
    <property type="entry name" value="RE10231P"/>
    <property type="match status" value="1"/>
</dbReference>
<dbReference type="InterPro" id="IPR011992">
    <property type="entry name" value="EF-hand-dom_pair"/>
</dbReference>
<dbReference type="InterPro" id="IPR006571">
    <property type="entry name" value="TLDc_dom"/>
</dbReference>
<protein>
    <recommendedName>
        <fullName evidence="2">TLDc domain-containing protein</fullName>
    </recommendedName>
</protein>
<keyword evidence="4" id="KW-1185">Reference proteome</keyword>
<dbReference type="Gene3D" id="1.10.238.10">
    <property type="entry name" value="EF-hand"/>
    <property type="match status" value="1"/>
</dbReference>
<dbReference type="Proteomes" id="UP001186944">
    <property type="component" value="Unassembled WGS sequence"/>
</dbReference>
<dbReference type="SUPFAM" id="SSF47473">
    <property type="entry name" value="EF-hand"/>
    <property type="match status" value="1"/>
</dbReference>
<comment type="caution">
    <text evidence="3">The sequence shown here is derived from an EMBL/GenBank/DDBJ whole genome shotgun (WGS) entry which is preliminary data.</text>
</comment>
<reference evidence="3" key="1">
    <citation type="submission" date="2019-08" db="EMBL/GenBank/DDBJ databases">
        <title>The improved chromosome-level genome for the pearl oyster Pinctada fucata martensii using PacBio sequencing and Hi-C.</title>
        <authorList>
            <person name="Zheng Z."/>
        </authorList>
    </citation>
    <scope>NUCLEOTIDE SEQUENCE</scope>
    <source>
        <strain evidence="3">ZZ-2019</strain>
        <tissue evidence="3">Adductor muscle</tissue>
    </source>
</reference>
<evidence type="ECO:0000313" key="4">
    <source>
        <dbReference type="Proteomes" id="UP001186944"/>
    </source>
</evidence>
<name>A0AA89BRN4_PINIB</name>
<gene>
    <name evidence="3" type="ORF">FSP39_021521</name>
</gene>
<proteinExistence type="predicted"/>
<dbReference type="PANTHER" id="PTHR23354">
    <property type="entry name" value="NUCLEOLAR PROTEIN 7/ESTROGEN RECEPTOR COACTIVATOR-RELATED"/>
    <property type="match status" value="1"/>
</dbReference>
<evidence type="ECO:0000313" key="3">
    <source>
        <dbReference type="EMBL" id="KAK3084924.1"/>
    </source>
</evidence>
<feature type="domain" description="TLDc" evidence="2">
    <location>
        <begin position="277"/>
        <end position="431"/>
    </location>
</feature>